<organism evidence="2 3">
    <name type="scientific">Gonapodya prolifera (strain JEL478)</name>
    <name type="common">Monoblepharis prolifera</name>
    <dbReference type="NCBI Taxonomy" id="1344416"/>
    <lineage>
        <taxon>Eukaryota</taxon>
        <taxon>Fungi</taxon>
        <taxon>Fungi incertae sedis</taxon>
        <taxon>Chytridiomycota</taxon>
        <taxon>Chytridiomycota incertae sedis</taxon>
        <taxon>Monoblepharidomycetes</taxon>
        <taxon>Monoblepharidales</taxon>
        <taxon>Gonapodyaceae</taxon>
        <taxon>Gonapodya</taxon>
    </lineage>
</organism>
<evidence type="ECO:0000313" key="2">
    <source>
        <dbReference type="EMBL" id="KXS20153.1"/>
    </source>
</evidence>
<protein>
    <recommendedName>
        <fullName evidence="1">Polysaccharide pyruvyl transferase domain-containing protein</fullName>
    </recommendedName>
</protein>
<dbReference type="AlphaFoldDB" id="A0A139AUA8"/>
<sequence length="355" mass="39986">MPKQLFHFDFKLPNKLESIPYPNTMYDAIVIGGGDVVIPYFFDQIYVFHKRAPRLPIYAFSVGVPFEEQTHLLDLCNMVHARNISDQDAVSARIGPSNTIRYLDIAFLLRQAMQVWRRLPLLSPRRRVGLFLSRPIASGDMSYYSHVVKQLAQLVENIYRRNPNTDFVFVPLDTNINDPTNCDYKINVDVLRILQENVNIFHNMTFLTAADTVPDANEGIANYPDKMCQIYSTLDFAICMRFHSTVLSIVTSTPFMTLHTTRKVSQLLQDTGFADRGYALPLDPVTLAPVDLDVDRAMSMYAALSAVDRDSFNAQCANLSANKAPVANAYISALTKVLTDLPKRRQGAGYVSSAE</sequence>
<keyword evidence="3" id="KW-1185">Reference proteome</keyword>
<dbReference type="EMBL" id="KQ965736">
    <property type="protein sequence ID" value="KXS20153.1"/>
    <property type="molecule type" value="Genomic_DNA"/>
</dbReference>
<dbReference type="Proteomes" id="UP000070544">
    <property type="component" value="Unassembled WGS sequence"/>
</dbReference>
<dbReference type="OrthoDB" id="2123171at2759"/>
<name>A0A139AUA8_GONPJ</name>
<accession>A0A139AUA8</accession>
<evidence type="ECO:0000313" key="3">
    <source>
        <dbReference type="Proteomes" id="UP000070544"/>
    </source>
</evidence>
<gene>
    <name evidence="2" type="ORF">M427DRAFT_28455</name>
</gene>
<feature type="domain" description="Polysaccharide pyruvyl transferase" evidence="1">
    <location>
        <begin position="15"/>
        <end position="256"/>
    </location>
</feature>
<dbReference type="InterPro" id="IPR007345">
    <property type="entry name" value="Polysacch_pyruvyl_Trfase"/>
</dbReference>
<dbReference type="Pfam" id="PF04230">
    <property type="entry name" value="PS_pyruv_trans"/>
    <property type="match status" value="1"/>
</dbReference>
<reference evidence="2 3" key="1">
    <citation type="journal article" date="2015" name="Genome Biol. Evol.">
        <title>Phylogenomic analyses indicate that early fungi evolved digesting cell walls of algal ancestors of land plants.</title>
        <authorList>
            <person name="Chang Y."/>
            <person name="Wang S."/>
            <person name="Sekimoto S."/>
            <person name="Aerts A.L."/>
            <person name="Choi C."/>
            <person name="Clum A."/>
            <person name="LaButti K.M."/>
            <person name="Lindquist E.A."/>
            <person name="Yee Ngan C."/>
            <person name="Ohm R.A."/>
            <person name="Salamov A.A."/>
            <person name="Grigoriev I.V."/>
            <person name="Spatafora J.W."/>
            <person name="Berbee M.L."/>
        </authorList>
    </citation>
    <scope>NUCLEOTIDE SEQUENCE [LARGE SCALE GENOMIC DNA]</scope>
    <source>
        <strain evidence="2 3">JEL478</strain>
    </source>
</reference>
<evidence type="ECO:0000259" key="1">
    <source>
        <dbReference type="Pfam" id="PF04230"/>
    </source>
</evidence>
<proteinExistence type="predicted"/>